<comment type="similarity">
    <text evidence="9">Belongs to the histone deacetylase family. HD Type 1 subfamily.</text>
</comment>
<evidence type="ECO:0000313" key="12">
    <source>
        <dbReference type="EMBL" id="EED21811.1"/>
    </source>
</evidence>
<keyword evidence="10" id="KW-0175">Coiled coil</keyword>
<dbReference type="EC" id="3.5.1.98" evidence="2"/>
<keyword evidence="7" id="KW-0804">Transcription</keyword>
<evidence type="ECO:0000256" key="9">
    <source>
        <dbReference type="ARBA" id="ARBA00061569"/>
    </source>
</evidence>
<dbReference type="GO" id="GO:0003677">
    <property type="term" value="F:DNA binding"/>
    <property type="evidence" value="ECO:0007669"/>
    <property type="project" value="InterPro"/>
</dbReference>
<keyword evidence="3" id="KW-0678">Repressor</keyword>
<evidence type="ECO:0000259" key="11">
    <source>
        <dbReference type="SMART" id="SM00906"/>
    </source>
</evidence>
<dbReference type="Pfam" id="PF00850">
    <property type="entry name" value="Hist_deacetyl"/>
    <property type="match status" value="1"/>
</dbReference>
<evidence type="ECO:0000256" key="2">
    <source>
        <dbReference type="ARBA" id="ARBA00012111"/>
    </source>
</evidence>
<evidence type="ECO:0000256" key="8">
    <source>
        <dbReference type="ARBA" id="ARBA00023242"/>
    </source>
</evidence>
<dbReference type="PhylomeDB" id="B8M1B5"/>
<reference evidence="13" key="1">
    <citation type="journal article" date="2015" name="Genome Announc.">
        <title>Genome sequence of the AIDS-associated pathogen Penicillium marneffei (ATCC18224) and its near taxonomic relative Talaromyces stipitatus (ATCC10500).</title>
        <authorList>
            <person name="Nierman W.C."/>
            <person name="Fedorova-Abrams N.D."/>
            <person name="Andrianopoulos A."/>
        </authorList>
    </citation>
    <scope>NUCLEOTIDE SEQUENCE [LARGE SCALE GENOMIC DNA]</scope>
    <source>
        <strain evidence="13">ATCC 10500 / CBS 375.48 / QM 6759 / NRRL 1006</strain>
    </source>
</reference>
<keyword evidence="4" id="KW-0378">Hydrolase</keyword>
<dbReference type="InterPro" id="IPR000286">
    <property type="entry name" value="HDACs"/>
</dbReference>
<evidence type="ECO:0000256" key="7">
    <source>
        <dbReference type="ARBA" id="ARBA00023163"/>
    </source>
</evidence>
<accession>B8M1B5</accession>
<evidence type="ECO:0000256" key="10">
    <source>
        <dbReference type="SAM" id="Coils"/>
    </source>
</evidence>
<dbReference type="GO" id="GO:0032221">
    <property type="term" value="C:Rpd3S complex"/>
    <property type="evidence" value="ECO:0007669"/>
    <property type="project" value="UniProtKB-ARBA"/>
</dbReference>
<dbReference type="PANTHER" id="PTHR10625:SF10">
    <property type="entry name" value="HISTONE DEACETYLASE HDAC1"/>
    <property type="match status" value="1"/>
</dbReference>
<dbReference type="PANTHER" id="PTHR10625">
    <property type="entry name" value="HISTONE DEACETYLASE HDAC1-RELATED"/>
    <property type="match status" value="1"/>
</dbReference>
<dbReference type="EMBL" id="EQ962653">
    <property type="protein sequence ID" value="EED21811.1"/>
    <property type="molecule type" value="Genomic_DNA"/>
</dbReference>
<protein>
    <recommendedName>
        <fullName evidence="2">histone deacetylase</fullName>
        <ecNumber evidence="2">3.5.1.98</ecNumber>
    </recommendedName>
</protein>
<dbReference type="AlphaFoldDB" id="B8M1B5"/>
<dbReference type="STRING" id="441959.B8M1B5"/>
<evidence type="ECO:0000256" key="6">
    <source>
        <dbReference type="ARBA" id="ARBA00023015"/>
    </source>
</evidence>
<sequence length="1130" mass="127982">MDRFEPVDPPSFRYRPGSKSRVSYFYDDDAGQYAYYPGHPMKPFRIRLAHELITTYGVHRKMQVYRAKRATAMEMTQFHTDDYVDFLRRITPDNIRQFPSAHAEFGIWEDNPVFEGLYEFCSISAGGSMEGAAHLNHGKCDIAINWAGGLHHAKKSMANGFCYINDIVLGILELLRFHQRVLYIDIDVHHGDGVEEAFLTTDRVMTVSFHRFGDFFPGTGDIRDIGVNRGRYHAVNVPLRDGIDDASYKSIFQPIICGIMKHFRPEAIVMQCGSDSLSGDRLGSFNLSMEGHANCVSFVKTFGIPMLVLGGGGYTVRNVARAWANETAVLAEEELSPVIPYNTFYEHFAPDYMLEVKPSNMDNLNTYEYLEGLKVEILENLREIDFAPSVQMQDVPLTPLGVFDPLEWQLENEETRTWINKSQPTIANYITPSMHEFLKGLIPKRQAHNEPISRQTKLRRMPSTQDKMRQGIPMFSLQTCRNKLYGSPAGNARKQTVLESRVSQLEDLVKLLESQIERNDNTRMELSTSEFDLPNPLPIPVKANAMLAKDFFAKLSHEVAGIREVLDDSNEGNSSFMSPEPLGKTGPSSTSILFGYQPSISDDELLAPPAENVREILLDIYHDRVDCLFKATYWPAAETAIHRKYGPDKQYSPSPVIHAVERAVYFMAICTMTESECDAMLSESKSSLIYRHQRSVEVALARSEFFTNPDKLALQSFVLYLMGLRVCSQYAMSWTLLALAIRSGNALGLPITGTETGQEKEVCEHRSVGDDLKMRLWYCIGMLDSQTSIDRGTRPMMTLRDFEMKPLIINHEAGKYAQPSKRQELSWDMAFSHVIHEATICSRRLMEFPPDVAGSWESWPKKLQVISEFETYIRQYCSQLEGCPHQLQRFIQFTAEDIVLNMHLLLRRPPYPSKNSPFPPWDKFDVLKVTTEIMERTLWKASDSAFAPWAWLSKTWLKWQVLAVLLAELCTPRYGELGDRAYRVAKRGFDYCSSLMAESDLATVLKPLEKLMARVNKVRAGMLSEQRSSSLSTVTGIDTPGHIPVESNSHLILPSGVSGSTGFPYNDNNTNSTEAFSTTDKSAQAASYMNGNISIDASWLNWNDFLSEMGDVWTADLNTEYYNSVDSSTL</sequence>
<evidence type="ECO:0000313" key="13">
    <source>
        <dbReference type="Proteomes" id="UP000001745"/>
    </source>
</evidence>
<keyword evidence="5" id="KW-0156">Chromatin regulator</keyword>
<dbReference type="Proteomes" id="UP000001745">
    <property type="component" value="Unassembled WGS sequence"/>
</dbReference>
<evidence type="ECO:0000256" key="1">
    <source>
        <dbReference type="ARBA" id="ARBA00004123"/>
    </source>
</evidence>
<dbReference type="InParanoid" id="B8M1B5"/>
<dbReference type="InterPro" id="IPR007219">
    <property type="entry name" value="XnlR_reg_dom"/>
</dbReference>
<organism evidence="12 13">
    <name type="scientific">Talaromyces stipitatus (strain ATCC 10500 / CBS 375.48 / QM 6759 / NRRL 1006)</name>
    <name type="common">Penicillium stipitatum</name>
    <dbReference type="NCBI Taxonomy" id="441959"/>
    <lineage>
        <taxon>Eukaryota</taxon>
        <taxon>Fungi</taxon>
        <taxon>Dikarya</taxon>
        <taxon>Ascomycota</taxon>
        <taxon>Pezizomycotina</taxon>
        <taxon>Eurotiomycetes</taxon>
        <taxon>Eurotiomycetidae</taxon>
        <taxon>Eurotiales</taxon>
        <taxon>Trichocomaceae</taxon>
        <taxon>Talaromyces</taxon>
        <taxon>Talaromyces sect. Talaromyces</taxon>
    </lineage>
</organism>
<dbReference type="GO" id="GO:0006351">
    <property type="term" value="P:DNA-templated transcription"/>
    <property type="evidence" value="ECO:0007669"/>
    <property type="project" value="InterPro"/>
</dbReference>
<dbReference type="InterPro" id="IPR037138">
    <property type="entry name" value="His_deacetylse_dom_sf"/>
</dbReference>
<name>B8M1B5_TALSN</name>
<dbReference type="InterPro" id="IPR023801">
    <property type="entry name" value="His_deacetylse_dom"/>
</dbReference>
<dbReference type="GO" id="GO:0008270">
    <property type="term" value="F:zinc ion binding"/>
    <property type="evidence" value="ECO:0007669"/>
    <property type="project" value="InterPro"/>
</dbReference>
<keyword evidence="6" id="KW-0805">Transcription regulation</keyword>
<feature type="domain" description="Xylanolytic transcriptional activator regulatory" evidence="11">
    <location>
        <begin position="733"/>
        <end position="812"/>
    </location>
</feature>
<dbReference type="OrthoDB" id="435881at2759"/>
<dbReference type="CDD" id="cd12148">
    <property type="entry name" value="fungal_TF_MHR"/>
    <property type="match status" value="1"/>
</dbReference>
<dbReference type="SMART" id="SM00906">
    <property type="entry name" value="Fungal_trans"/>
    <property type="match status" value="1"/>
</dbReference>
<feature type="coiled-coil region" evidence="10">
    <location>
        <begin position="495"/>
        <end position="525"/>
    </location>
</feature>
<dbReference type="VEuPathDB" id="FungiDB:TSTA_090500"/>
<dbReference type="GeneID" id="8101541"/>
<dbReference type="GO" id="GO:0033698">
    <property type="term" value="C:Rpd3L complex"/>
    <property type="evidence" value="ECO:0007669"/>
    <property type="project" value="UniProtKB-ARBA"/>
</dbReference>
<keyword evidence="13" id="KW-1185">Reference proteome</keyword>
<dbReference type="InterPro" id="IPR003084">
    <property type="entry name" value="HDAC_I/II"/>
</dbReference>
<dbReference type="HOGENOM" id="CLU_279154_0_0_1"/>
<evidence type="ECO:0000256" key="5">
    <source>
        <dbReference type="ARBA" id="ARBA00022853"/>
    </source>
</evidence>
<evidence type="ECO:0000256" key="3">
    <source>
        <dbReference type="ARBA" id="ARBA00022491"/>
    </source>
</evidence>
<proteinExistence type="inferred from homology"/>
<evidence type="ECO:0000256" key="4">
    <source>
        <dbReference type="ARBA" id="ARBA00022801"/>
    </source>
</evidence>
<dbReference type="InterPro" id="IPR023696">
    <property type="entry name" value="Ureohydrolase_dom_sf"/>
</dbReference>
<dbReference type="GO" id="GO:0070210">
    <property type="term" value="C:Rpd3L-Expanded complex"/>
    <property type="evidence" value="ECO:0007669"/>
    <property type="project" value="TreeGrafter"/>
</dbReference>
<dbReference type="Gene3D" id="3.40.800.20">
    <property type="entry name" value="Histone deacetylase domain"/>
    <property type="match status" value="1"/>
</dbReference>
<gene>
    <name evidence="12" type="ORF">TSTA_090500</name>
</gene>
<comment type="subcellular location">
    <subcellularLocation>
        <location evidence="1">Nucleus</location>
    </subcellularLocation>
</comment>
<dbReference type="PRINTS" id="PR01270">
    <property type="entry name" value="HDASUPER"/>
</dbReference>
<keyword evidence="8" id="KW-0539">Nucleus</keyword>
<dbReference type="SUPFAM" id="SSF52768">
    <property type="entry name" value="Arginase/deacetylase"/>
    <property type="match status" value="1"/>
</dbReference>
<dbReference type="Pfam" id="PF04082">
    <property type="entry name" value="Fungal_trans"/>
    <property type="match status" value="1"/>
</dbReference>
<dbReference type="FunFam" id="3.40.800.20:FF:000001">
    <property type="entry name" value="Histone deacetylase"/>
    <property type="match status" value="1"/>
</dbReference>
<dbReference type="GO" id="GO:0141221">
    <property type="term" value="F:histone deacetylase activity, hydrolytic mechanism"/>
    <property type="evidence" value="ECO:0007669"/>
    <property type="project" value="UniProtKB-EC"/>
</dbReference>
<dbReference type="GO" id="GO:0031507">
    <property type="term" value="P:heterochromatin formation"/>
    <property type="evidence" value="ECO:0007669"/>
    <property type="project" value="TreeGrafter"/>
</dbReference>
<dbReference type="eggNOG" id="KOG1342">
    <property type="taxonomic scope" value="Eukaryota"/>
</dbReference>
<dbReference type="RefSeq" id="XP_002478774.1">
    <property type="nucleotide sequence ID" value="XM_002478729.1"/>
</dbReference>
<dbReference type="PRINTS" id="PR01271">
    <property type="entry name" value="HISDACETLASE"/>
</dbReference>